<dbReference type="KEGG" id="vg:5659199"/>
<organismHost>
    <name type="scientific">Chlorella</name>
    <dbReference type="NCBI Taxonomy" id="3071"/>
</organismHost>
<sequence length="101" mass="11612">MQNRGKYVLKNGKRRSKMQQKKHCDSLMRPQWTLKICRTECCSVVNANLARRATTSFKHVHPTNLNIMGGKAVSGELCGYVLLKTCWYSTAQRKGFVLYSR</sequence>
<dbReference type="EMBL" id="DQ491002">
    <property type="protein sequence ID" value="ABT14573.1"/>
    <property type="molecule type" value="Genomic_DNA"/>
</dbReference>
<dbReference type="RefSeq" id="YP_001497370.1">
    <property type="nucleotide sequence ID" value="NC_009898.1"/>
</dbReference>
<dbReference type="GeneID" id="5659199"/>
<evidence type="ECO:0000313" key="2">
    <source>
        <dbReference type="Proteomes" id="UP000202419"/>
    </source>
</evidence>
<reference evidence="1 2" key="1">
    <citation type="journal article" date="2007" name="Virology">
        <title>Sequence and annotation of the 369-kb NY-2A and the 345-kb AR158 viruses that infect Chlorella NC64A.</title>
        <authorList>
            <person name="Fitzgerald L.A."/>
            <person name="Graves M.V."/>
            <person name="Li X."/>
            <person name="Feldblyum T."/>
            <person name="Nierman W.C."/>
            <person name="Van Etten J.L."/>
        </authorList>
    </citation>
    <scope>NUCLEOTIDE SEQUENCE [LARGE SCALE GENOMIC DNA]</scope>
    <source>
        <strain evidence="1 2">NY-2A</strain>
    </source>
</reference>
<dbReference type="OrthoDB" id="35821at10239"/>
<proteinExistence type="predicted"/>
<dbReference type="Proteomes" id="UP000202419">
    <property type="component" value="Segment"/>
</dbReference>
<accession>A7IW49</accession>
<protein>
    <submittedName>
        <fullName evidence="1">Uncharacterized protein b174L</fullName>
    </submittedName>
</protein>
<organism evidence="1 2">
    <name type="scientific">Paramecium bursaria Chlorella virus NY2A</name>
    <name type="common">PBCV-NY2A</name>
    <dbReference type="NCBI Taxonomy" id="46021"/>
    <lineage>
        <taxon>Viruses</taxon>
        <taxon>Varidnaviria</taxon>
        <taxon>Bamfordvirae</taxon>
        <taxon>Nucleocytoviricota</taxon>
        <taxon>Megaviricetes</taxon>
        <taxon>Algavirales</taxon>
        <taxon>Phycodnaviridae</taxon>
        <taxon>Chlorovirus</taxon>
        <taxon>Chlorovirus americanus</taxon>
    </lineage>
</organism>
<keyword evidence="2" id="KW-1185">Reference proteome</keyword>
<name>A7IW49_PBCVN</name>
<gene>
    <name evidence="1" type="primary">b174L</name>
    <name evidence="1" type="ORF">NY2A_b174L</name>
</gene>
<evidence type="ECO:0000313" key="1">
    <source>
        <dbReference type="EMBL" id="ABT14573.1"/>
    </source>
</evidence>